<dbReference type="InterPro" id="IPR018060">
    <property type="entry name" value="HTH_AraC"/>
</dbReference>
<accession>A0AAE3JAU0</accession>
<dbReference type="EMBL" id="JAJEQM010000013">
    <property type="protein sequence ID" value="MCC2211075.1"/>
    <property type="molecule type" value="Genomic_DNA"/>
</dbReference>
<dbReference type="SUPFAM" id="SSF46689">
    <property type="entry name" value="Homeodomain-like"/>
    <property type="match status" value="2"/>
</dbReference>
<evidence type="ECO:0000313" key="5">
    <source>
        <dbReference type="EMBL" id="MCC2211075.1"/>
    </source>
</evidence>
<reference evidence="5 6" key="1">
    <citation type="submission" date="2021-10" db="EMBL/GenBank/DDBJ databases">
        <title>Anaerobic single-cell dispensing facilitates the cultivation of human gut bacteria.</title>
        <authorList>
            <person name="Afrizal A."/>
        </authorList>
    </citation>
    <scope>NUCLEOTIDE SEQUENCE [LARGE SCALE GENOMIC DNA]</scope>
    <source>
        <strain evidence="5 6">CLA-AA-H232</strain>
    </source>
</reference>
<keyword evidence="6" id="KW-1185">Reference proteome</keyword>
<dbReference type="Gene3D" id="1.10.10.60">
    <property type="entry name" value="Homeodomain-like"/>
    <property type="match status" value="2"/>
</dbReference>
<dbReference type="InterPro" id="IPR037923">
    <property type="entry name" value="HTH-like"/>
</dbReference>
<name>A0AAE3JAU0_9FIRM</name>
<keyword evidence="3" id="KW-0804">Transcription</keyword>
<evidence type="ECO:0000256" key="3">
    <source>
        <dbReference type="ARBA" id="ARBA00023163"/>
    </source>
</evidence>
<feature type="domain" description="HTH araC/xylS-type" evidence="4">
    <location>
        <begin position="178"/>
        <end position="275"/>
    </location>
</feature>
<dbReference type="PANTHER" id="PTHR43280">
    <property type="entry name" value="ARAC-FAMILY TRANSCRIPTIONAL REGULATOR"/>
    <property type="match status" value="1"/>
</dbReference>
<evidence type="ECO:0000313" key="6">
    <source>
        <dbReference type="Proteomes" id="UP001198242"/>
    </source>
</evidence>
<dbReference type="SMART" id="SM00342">
    <property type="entry name" value="HTH_ARAC"/>
    <property type="match status" value="1"/>
</dbReference>
<dbReference type="PANTHER" id="PTHR43280:SF2">
    <property type="entry name" value="HTH-TYPE TRANSCRIPTIONAL REGULATOR EXSA"/>
    <property type="match status" value="1"/>
</dbReference>
<evidence type="ECO:0000259" key="4">
    <source>
        <dbReference type="PROSITE" id="PS01124"/>
    </source>
</evidence>
<dbReference type="PROSITE" id="PS01124">
    <property type="entry name" value="HTH_ARAC_FAMILY_2"/>
    <property type="match status" value="1"/>
</dbReference>
<keyword evidence="2" id="KW-0238">DNA-binding</keyword>
<dbReference type="GO" id="GO:0003700">
    <property type="term" value="F:DNA-binding transcription factor activity"/>
    <property type="evidence" value="ECO:0007669"/>
    <property type="project" value="InterPro"/>
</dbReference>
<dbReference type="Pfam" id="PF12833">
    <property type="entry name" value="HTH_18"/>
    <property type="match status" value="1"/>
</dbReference>
<dbReference type="AlphaFoldDB" id="A0AAE3JAU0"/>
<evidence type="ECO:0000256" key="2">
    <source>
        <dbReference type="ARBA" id="ARBA00023125"/>
    </source>
</evidence>
<proteinExistence type="predicted"/>
<dbReference type="InterPro" id="IPR009057">
    <property type="entry name" value="Homeodomain-like_sf"/>
</dbReference>
<dbReference type="GO" id="GO:0043565">
    <property type="term" value="F:sequence-specific DNA binding"/>
    <property type="evidence" value="ECO:0007669"/>
    <property type="project" value="InterPro"/>
</dbReference>
<gene>
    <name evidence="5" type="ORF">LKE05_09780</name>
</gene>
<dbReference type="SUPFAM" id="SSF51215">
    <property type="entry name" value="Regulatory protein AraC"/>
    <property type="match status" value="1"/>
</dbReference>
<dbReference type="RefSeq" id="WP_308456699.1">
    <property type="nucleotide sequence ID" value="NZ_JAJEQM010000013.1"/>
</dbReference>
<protein>
    <submittedName>
        <fullName evidence="5">AraC family transcriptional regulator</fullName>
    </submittedName>
</protein>
<organism evidence="5 6">
    <name type="scientific">Hominilimicola fabiformis</name>
    <dbReference type="NCBI Taxonomy" id="2885356"/>
    <lineage>
        <taxon>Bacteria</taxon>
        <taxon>Bacillati</taxon>
        <taxon>Bacillota</taxon>
        <taxon>Clostridia</taxon>
        <taxon>Eubacteriales</taxon>
        <taxon>Oscillospiraceae</taxon>
        <taxon>Hominilimicola</taxon>
    </lineage>
</organism>
<evidence type="ECO:0000256" key="1">
    <source>
        <dbReference type="ARBA" id="ARBA00023015"/>
    </source>
</evidence>
<keyword evidence="1" id="KW-0805">Transcription regulation</keyword>
<comment type="caution">
    <text evidence="5">The sequence shown here is derived from an EMBL/GenBank/DDBJ whole genome shotgun (WGS) entry which is preliminary data.</text>
</comment>
<sequence>MNKTIRYSSFENKFEVIYRNEIPTIQMPPHTHNAIELYISLTPLSNILLGDNVMPLKENSLLIIPSYCIHQFTQLPDCEYKRYIITISTEWLENFIAGNKRYSYFTDTKKPIVITLDDKQKALLLNRMQDFIACKNNDTFSEISIFFDILKIIDGLIYTHAENDEVEKRVTGTQQTVNQIIKYINAHLVENIHLTDIAEKFYLTPNHISRIFKKHTNTQISNYIILQRMTKAKQLFREGFTVAEAQIATGYSSYEHFFRTFKKNVGMTPKEYINAYYNHES</sequence>
<dbReference type="Proteomes" id="UP001198242">
    <property type="component" value="Unassembled WGS sequence"/>
</dbReference>